<dbReference type="Pfam" id="PF00656">
    <property type="entry name" value="Peptidase_C14"/>
    <property type="match status" value="1"/>
</dbReference>
<accession>A0ABR2JW36</accession>
<dbReference type="SUPFAM" id="SSF52129">
    <property type="entry name" value="Caspase-like"/>
    <property type="match status" value="1"/>
</dbReference>
<sequence length="292" mass="33372">MTYIDVPNKKQKHPHYEHRTAKLDKQNQEFSKKAFQQLRKYSTHKKIIKALSRISMCVNDKKSENIQTDRLTKVCFILCNTYDRNDYNLGVGPLNDALMIASQHHRLGYEVFYLHNPRKTEFTNYCDFFLKNTQKSLTIFYSGRGKTVAGSIDGEMCSNINAIVFDCGMIVEDELSKILSQNPNGKAKITLITDSCNGGSPWNLASVLKENHNYNSKIVSLSISNNLPESETTAIDKKCQGLFTYYFCKYLTESPEIDPSSLCAKINPSLKRFNECVIFERTTKDLESIPLL</sequence>
<dbReference type="InterPro" id="IPR029030">
    <property type="entry name" value="Caspase-like_dom_sf"/>
</dbReference>
<reference evidence="2 3" key="1">
    <citation type="submission" date="2024-04" db="EMBL/GenBank/DDBJ databases">
        <title>Tritrichomonas musculus Genome.</title>
        <authorList>
            <person name="Alves-Ferreira E."/>
            <person name="Grigg M."/>
            <person name="Lorenzi H."/>
            <person name="Galac M."/>
        </authorList>
    </citation>
    <scope>NUCLEOTIDE SEQUENCE [LARGE SCALE GENOMIC DNA]</scope>
    <source>
        <strain evidence="2 3">EAF2021</strain>
    </source>
</reference>
<comment type="caution">
    <text evidence="2">The sequence shown here is derived from an EMBL/GenBank/DDBJ whole genome shotgun (WGS) entry which is preliminary data.</text>
</comment>
<dbReference type="Gene3D" id="3.40.50.1460">
    <property type="match status" value="1"/>
</dbReference>
<evidence type="ECO:0000313" key="2">
    <source>
        <dbReference type="EMBL" id="KAK8882838.1"/>
    </source>
</evidence>
<evidence type="ECO:0000313" key="3">
    <source>
        <dbReference type="Proteomes" id="UP001470230"/>
    </source>
</evidence>
<gene>
    <name evidence="2" type="ORF">M9Y10_045481</name>
</gene>
<organism evidence="2 3">
    <name type="scientific">Tritrichomonas musculus</name>
    <dbReference type="NCBI Taxonomy" id="1915356"/>
    <lineage>
        <taxon>Eukaryota</taxon>
        <taxon>Metamonada</taxon>
        <taxon>Parabasalia</taxon>
        <taxon>Tritrichomonadida</taxon>
        <taxon>Tritrichomonadidae</taxon>
        <taxon>Tritrichomonas</taxon>
    </lineage>
</organism>
<proteinExistence type="predicted"/>
<name>A0ABR2JW36_9EUKA</name>
<evidence type="ECO:0000259" key="1">
    <source>
        <dbReference type="Pfam" id="PF00656"/>
    </source>
</evidence>
<keyword evidence="3" id="KW-1185">Reference proteome</keyword>
<dbReference type="EMBL" id="JAPFFF010000009">
    <property type="protein sequence ID" value="KAK8882838.1"/>
    <property type="molecule type" value="Genomic_DNA"/>
</dbReference>
<dbReference type="Proteomes" id="UP001470230">
    <property type="component" value="Unassembled WGS sequence"/>
</dbReference>
<protein>
    <recommendedName>
        <fullName evidence="1">Peptidase C14 caspase domain-containing protein</fullName>
    </recommendedName>
</protein>
<feature type="domain" description="Peptidase C14 caspase" evidence="1">
    <location>
        <begin position="73"/>
        <end position="271"/>
    </location>
</feature>
<dbReference type="InterPro" id="IPR011600">
    <property type="entry name" value="Pept_C14_caspase"/>
</dbReference>